<evidence type="ECO:0000256" key="6">
    <source>
        <dbReference type="ARBA" id="ARBA00022857"/>
    </source>
</evidence>
<evidence type="ECO:0000256" key="3">
    <source>
        <dbReference type="ARBA" id="ARBA00013014"/>
    </source>
</evidence>
<dbReference type="SUPFAM" id="SSF51735">
    <property type="entry name" value="NAD(P)-binding Rossmann-fold domains"/>
    <property type="match status" value="1"/>
</dbReference>
<dbReference type="Gene3D" id="3.40.50.720">
    <property type="entry name" value="NAD(P)-binding Rossmann-like Domain"/>
    <property type="match status" value="1"/>
</dbReference>
<feature type="domain" description="Ketopantoate reductase N-terminal" evidence="11">
    <location>
        <begin position="3"/>
        <end position="152"/>
    </location>
</feature>
<evidence type="ECO:0000259" key="12">
    <source>
        <dbReference type="Pfam" id="PF08546"/>
    </source>
</evidence>
<reference evidence="13 14" key="1">
    <citation type="journal article" date="2012" name="Int. J. Syst. Evol. Microbiol.">
        <title>Shewanella dokdonensis sp. nov., isolated from seawater.</title>
        <authorList>
            <person name="Sung H.R."/>
            <person name="Yoon J.H."/>
            <person name="Ghim S.Y."/>
        </authorList>
    </citation>
    <scope>NUCLEOTIDE SEQUENCE [LARGE SCALE GENOMIC DNA]</scope>
    <source>
        <strain evidence="13 14">DSM 23626</strain>
    </source>
</reference>
<feature type="domain" description="Ketopantoate reductase C-terminal" evidence="12">
    <location>
        <begin position="176"/>
        <end position="297"/>
    </location>
</feature>
<gene>
    <name evidence="13" type="ORF">KHX94_14835</name>
</gene>
<dbReference type="PANTHER" id="PTHR43765">
    <property type="entry name" value="2-DEHYDROPANTOATE 2-REDUCTASE-RELATED"/>
    <property type="match status" value="1"/>
</dbReference>
<comment type="function">
    <text evidence="10">Catalyzes the NADPH-dependent reduction of ketopantoate into pantoic acid.</text>
</comment>
<dbReference type="SUPFAM" id="SSF48179">
    <property type="entry name" value="6-phosphogluconate dehydrogenase C-terminal domain-like"/>
    <property type="match status" value="1"/>
</dbReference>
<evidence type="ECO:0000256" key="8">
    <source>
        <dbReference type="ARBA" id="ARBA00032024"/>
    </source>
</evidence>
<dbReference type="InterPro" id="IPR050838">
    <property type="entry name" value="Ketopantoate_reductase"/>
</dbReference>
<protein>
    <recommendedName>
        <fullName evidence="4 10">2-dehydropantoate 2-reductase</fullName>
        <ecNumber evidence="3 10">1.1.1.169</ecNumber>
    </recommendedName>
    <alternativeName>
        <fullName evidence="8 10">Ketopantoate reductase</fullName>
    </alternativeName>
</protein>
<dbReference type="Pfam" id="PF02558">
    <property type="entry name" value="ApbA"/>
    <property type="match status" value="1"/>
</dbReference>
<evidence type="ECO:0000313" key="13">
    <source>
        <dbReference type="EMBL" id="QVK22570.1"/>
    </source>
</evidence>
<dbReference type="Proteomes" id="UP000676428">
    <property type="component" value="Chromosome"/>
</dbReference>
<evidence type="ECO:0000256" key="9">
    <source>
        <dbReference type="ARBA" id="ARBA00048793"/>
    </source>
</evidence>
<comment type="similarity">
    <text evidence="2 10">Belongs to the ketopantoate reductase family.</text>
</comment>
<dbReference type="EC" id="1.1.1.169" evidence="3 10"/>
<sequence>MSIAILGAGAIGQLLAQQLANGGCQPEFIVRPDKSLPPQQLFTLETTTGSYSRPFSCLSTEAAAAEFSHLSLVIVTLKAYQVVAALSALLPKLSSHCQLLLLHNGLGPHRQIIPLLAGRGLSLGSTSQGALRLGERQIRHTGSGITQFGHIAGPTMPDELKLLLLRAIPHSEWCDDIMLALWGKLAVNAAINPLTAIDNIPNGALADAHYQQHIQAVIAELVEVAQCEGLTLENEALLQRVNQVIKLTANNYSSMQQDVLYHRPTEIDAINGYLLQLAQQHDIELPVNQALVTQVKRL</sequence>
<dbReference type="InterPro" id="IPR013328">
    <property type="entry name" value="6PGD_dom2"/>
</dbReference>
<evidence type="ECO:0000256" key="10">
    <source>
        <dbReference type="RuleBase" id="RU362068"/>
    </source>
</evidence>
<name>A0ABX8DCV1_9GAMM</name>
<evidence type="ECO:0000256" key="7">
    <source>
        <dbReference type="ARBA" id="ARBA00023002"/>
    </source>
</evidence>
<organism evidence="13 14">
    <name type="scientific">Shewanella dokdonensis</name>
    <dbReference type="NCBI Taxonomy" id="712036"/>
    <lineage>
        <taxon>Bacteria</taxon>
        <taxon>Pseudomonadati</taxon>
        <taxon>Pseudomonadota</taxon>
        <taxon>Gammaproteobacteria</taxon>
        <taxon>Alteromonadales</taxon>
        <taxon>Shewanellaceae</taxon>
        <taxon>Shewanella</taxon>
    </lineage>
</organism>
<dbReference type="InterPro" id="IPR036291">
    <property type="entry name" value="NAD(P)-bd_dom_sf"/>
</dbReference>
<evidence type="ECO:0000313" key="14">
    <source>
        <dbReference type="Proteomes" id="UP000676428"/>
    </source>
</evidence>
<proteinExistence type="inferred from homology"/>
<dbReference type="InterPro" id="IPR008927">
    <property type="entry name" value="6-PGluconate_DH-like_C_sf"/>
</dbReference>
<dbReference type="InterPro" id="IPR013752">
    <property type="entry name" value="KPA_reductase"/>
</dbReference>
<evidence type="ECO:0000256" key="5">
    <source>
        <dbReference type="ARBA" id="ARBA00022655"/>
    </source>
</evidence>
<evidence type="ECO:0000256" key="1">
    <source>
        <dbReference type="ARBA" id="ARBA00004994"/>
    </source>
</evidence>
<dbReference type="PANTHER" id="PTHR43765:SF2">
    <property type="entry name" value="2-DEHYDROPANTOATE 2-REDUCTASE"/>
    <property type="match status" value="1"/>
</dbReference>
<keyword evidence="5 10" id="KW-0566">Pantothenate biosynthesis</keyword>
<dbReference type="RefSeq" id="WP_213681222.1">
    <property type="nucleotide sequence ID" value="NZ_CP074572.1"/>
</dbReference>
<dbReference type="EMBL" id="CP074572">
    <property type="protein sequence ID" value="QVK22570.1"/>
    <property type="molecule type" value="Genomic_DNA"/>
</dbReference>
<dbReference type="Pfam" id="PF08546">
    <property type="entry name" value="ApbA_C"/>
    <property type="match status" value="1"/>
</dbReference>
<keyword evidence="14" id="KW-1185">Reference proteome</keyword>
<keyword evidence="7 10" id="KW-0560">Oxidoreductase</keyword>
<evidence type="ECO:0000256" key="2">
    <source>
        <dbReference type="ARBA" id="ARBA00007870"/>
    </source>
</evidence>
<dbReference type="Gene3D" id="1.10.1040.10">
    <property type="entry name" value="N-(1-d-carboxylethyl)-l-norvaline Dehydrogenase, domain 2"/>
    <property type="match status" value="1"/>
</dbReference>
<dbReference type="NCBIfam" id="TIGR00745">
    <property type="entry name" value="apbA_panE"/>
    <property type="match status" value="1"/>
</dbReference>
<dbReference type="InterPro" id="IPR003710">
    <property type="entry name" value="ApbA"/>
</dbReference>
<keyword evidence="6 10" id="KW-0521">NADP</keyword>
<evidence type="ECO:0000256" key="4">
    <source>
        <dbReference type="ARBA" id="ARBA00019465"/>
    </source>
</evidence>
<evidence type="ECO:0000259" key="11">
    <source>
        <dbReference type="Pfam" id="PF02558"/>
    </source>
</evidence>
<dbReference type="InterPro" id="IPR013332">
    <property type="entry name" value="KPR_N"/>
</dbReference>
<comment type="catalytic activity">
    <reaction evidence="9 10">
        <text>(R)-pantoate + NADP(+) = 2-dehydropantoate + NADPH + H(+)</text>
        <dbReference type="Rhea" id="RHEA:16233"/>
        <dbReference type="ChEBI" id="CHEBI:11561"/>
        <dbReference type="ChEBI" id="CHEBI:15378"/>
        <dbReference type="ChEBI" id="CHEBI:15980"/>
        <dbReference type="ChEBI" id="CHEBI:57783"/>
        <dbReference type="ChEBI" id="CHEBI:58349"/>
        <dbReference type="EC" id="1.1.1.169"/>
    </reaction>
</comment>
<accession>A0ABX8DCV1</accession>
<comment type="pathway">
    <text evidence="1 10">Cofactor biosynthesis; (R)-pantothenate biosynthesis; (R)-pantoate from 3-methyl-2-oxobutanoate: step 2/2.</text>
</comment>